<evidence type="ECO:0008006" key="7">
    <source>
        <dbReference type="Google" id="ProtNLM"/>
    </source>
</evidence>
<reference evidence="5" key="1">
    <citation type="journal article" date="2018" name="DNA Res.">
        <title>Multiple hybrid de novo genome assembly of finger millet, an orphan allotetraploid crop.</title>
        <authorList>
            <person name="Hatakeyama M."/>
            <person name="Aluri S."/>
            <person name="Balachadran M.T."/>
            <person name="Sivarajan S.R."/>
            <person name="Patrignani A."/>
            <person name="Gruter S."/>
            <person name="Poveda L."/>
            <person name="Shimizu-Inatsugi R."/>
            <person name="Baeten J."/>
            <person name="Francoijs K.J."/>
            <person name="Nataraja K.N."/>
            <person name="Reddy Y.A.N."/>
            <person name="Phadnis S."/>
            <person name="Ravikumar R.L."/>
            <person name="Schlapbach R."/>
            <person name="Sreeman S.M."/>
            <person name="Shimizu K.K."/>
        </authorList>
    </citation>
    <scope>NUCLEOTIDE SEQUENCE</scope>
</reference>
<gene>
    <name evidence="5" type="primary">gb12832</name>
    <name evidence="5" type="ORF">PR202_gb12832</name>
</gene>
<dbReference type="SUPFAM" id="SSF50729">
    <property type="entry name" value="PH domain-like"/>
    <property type="match status" value="1"/>
</dbReference>
<dbReference type="Pfam" id="PF06058">
    <property type="entry name" value="DCP1"/>
    <property type="match status" value="2"/>
</dbReference>
<keyword evidence="4" id="KW-1133">Transmembrane helix</keyword>
<evidence type="ECO:0000256" key="1">
    <source>
        <dbReference type="ARBA" id="ARBA00004496"/>
    </source>
</evidence>
<dbReference type="InterPro" id="IPR010334">
    <property type="entry name" value="Dcp1"/>
</dbReference>
<evidence type="ECO:0000313" key="6">
    <source>
        <dbReference type="Proteomes" id="UP001054889"/>
    </source>
</evidence>
<dbReference type="GO" id="GO:0031087">
    <property type="term" value="P:deadenylation-independent decapping of nuclear-transcribed mRNA"/>
    <property type="evidence" value="ECO:0007669"/>
    <property type="project" value="TreeGrafter"/>
</dbReference>
<keyword evidence="4" id="KW-0472">Membrane</keyword>
<evidence type="ECO:0000256" key="3">
    <source>
        <dbReference type="ARBA" id="ARBA00022490"/>
    </source>
</evidence>
<keyword evidence="6" id="KW-1185">Reference proteome</keyword>
<evidence type="ECO:0000256" key="4">
    <source>
        <dbReference type="SAM" id="Phobius"/>
    </source>
</evidence>
<dbReference type="FunFam" id="2.30.29.30:FF:000159">
    <property type="entry name" value="mRNA-decapping enzyme-like protein"/>
    <property type="match status" value="1"/>
</dbReference>
<comment type="similarity">
    <text evidence="2">Belongs to the DCP1 family.</text>
</comment>
<dbReference type="GO" id="GO:0000290">
    <property type="term" value="P:deadenylation-dependent decapping of nuclear-transcribed mRNA"/>
    <property type="evidence" value="ECO:0007669"/>
    <property type="project" value="InterPro"/>
</dbReference>
<dbReference type="CDD" id="cd13182">
    <property type="entry name" value="EVH1-like_Dcp1"/>
    <property type="match status" value="1"/>
</dbReference>
<comment type="caution">
    <text evidence="5">The sequence shown here is derived from an EMBL/GenBank/DDBJ whole genome shotgun (WGS) entry which is preliminary data.</text>
</comment>
<dbReference type="GO" id="GO:0000932">
    <property type="term" value="C:P-body"/>
    <property type="evidence" value="ECO:0007669"/>
    <property type="project" value="TreeGrafter"/>
</dbReference>
<proteinExistence type="inferred from homology"/>
<dbReference type="PANTHER" id="PTHR16290">
    <property type="entry name" value="TRANSCRIPTION FACTOR SMIF DECAPPING ENZYME DCP1"/>
    <property type="match status" value="1"/>
</dbReference>
<sequence>MAHGGGRAKVTPNLASDGEGTRTLNLTVLQRLDPAIEDILITAAHVTLYDFDTNVNQWSRKDVEGSLFVVKRNAQPRFQFIVMNRRNTVMFFFSYFIGFLLLSDNLVEDLLGDFEYQLQVPYIMYRNAAQEVIGIWFYNTQECEEVANLFSRYAVMMSLWS</sequence>
<dbReference type="AlphaFoldDB" id="A0AAV5ENU4"/>
<keyword evidence="4" id="KW-0812">Transmembrane</keyword>
<dbReference type="InterPro" id="IPR011993">
    <property type="entry name" value="PH-like_dom_sf"/>
</dbReference>
<dbReference type="GO" id="GO:0008047">
    <property type="term" value="F:enzyme activator activity"/>
    <property type="evidence" value="ECO:0007669"/>
    <property type="project" value="InterPro"/>
</dbReference>
<evidence type="ECO:0000313" key="5">
    <source>
        <dbReference type="EMBL" id="GJN25048.1"/>
    </source>
</evidence>
<dbReference type="GO" id="GO:0003729">
    <property type="term" value="F:mRNA binding"/>
    <property type="evidence" value="ECO:0007669"/>
    <property type="project" value="TreeGrafter"/>
</dbReference>
<evidence type="ECO:0000256" key="2">
    <source>
        <dbReference type="ARBA" id="ARBA00008778"/>
    </source>
</evidence>
<comment type="subcellular location">
    <subcellularLocation>
        <location evidence="1">Cytoplasm</location>
    </subcellularLocation>
</comment>
<dbReference type="Gene3D" id="2.30.29.30">
    <property type="entry name" value="Pleckstrin-homology domain (PH domain)/Phosphotyrosine-binding domain (PTB)"/>
    <property type="match status" value="1"/>
</dbReference>
<dbReference type="EMBL" id="BQKI01000077">
    <property type="protein sequence ID" value="GJN25048.1"/>
    <property type="molecule type" value="Genomic_DNA"/>
</dbReference>
<reference evidence="5" key="2">
    <citation type="submission" date="2021-12" db="EMBL/GenBank/DDBJ databases">
        <title>Resequencing data analysis of finger millet.</title>
        <authorList>
            <person name="Hatakeyama M."/>
            <person name="Aluri S."/>
            <person name="Balachadran M.T."/>
            <person name="Sivarajan S.R."/>
            <person name="Poveda L."/>
            <person name="Shimizu-Inatsugi R."/>
            <person name="Schlapbach R."/>
            <person name="Sreeman S.M."/>
            <person name="Shimizu K.K."/>
        </authorList>
    </citation>
    <scope>NUCLEOTIDE SEQUENCE</scope>
</reference>
<protein>
    <recommendedName>
        <fullName evidence="7">mRNA-decapping enzyme-like protein</fullName>
    </recommendedName>
</protein>
<organism evidence="5 6">
    <name type="scientific">Eleusine coracana subsp. coracana</name>
    <dbReference type="NCBI Taxonomy" id="191504"/>
    <lineage>
        <taxon>Eukaryota</taxon>
        <taxon>Viridiplantae</taxon>
        <taxon>Streptophyta</taxon>
        <taxon>Embryophyta</taxon>
        <taxon>Tracheophyta</taxon>
        <taxon>Spermatophyta</taxon>
        <taxon>Magnoliopsida</taxon>
        <taxon>Liliopsida</taxon>
        <taxon>Poales</taxon>
        <taxon>Poaceae</taxon>
        <taxon>PACMAD clade</taxon>
        <taxon>Chloridoideae</taxon>
        <taxon>Cynodonteae</taxon>
        <taxon>Eleusininae</taxon>
        <taxon>Eleusine</taxon>
    </lineage>
</organism>
<dbReference type="PANTHER" id="PTHR16290:SF17">
    <property type="entry name" value="OS07G0249600 PROTEIN"/>
    <property type="match status" value="1"/>
</dbReference>
<dbReference type="Proteomes" id="UP001054889">
    <property type="component" value="Unassembled WGS sequence"/>
</dbReference>
<accession>A0AAV5ENU4</accession>
<keyword evidence="3" id="KW-0963">Cytoplasm</keyword>
<feature type="transmembrane region" description="Helical" evidence="4">
    <location>
        <begin position="89"/>
        <end position="107"/>
    </location>
</feature>
<name>A0AAV5ENU4_ELECO</name>